<sequence>MKKVLLLATLVAASSLTATPAQADNLTLRVCEYVQANDKSRLRAFLKQNKLKMRNIYTGLECNGSSLLVFAAKSNALEVGEFIIGKLPAKKVKPEIEELSKHSAHLAEEAKER</sequence>
<name>A0A4P6PCZ1_9GAMM</name>
<dbReference type="RefSeq" id="WP_130604228.1">
    <property type="nucleotide sequence ID" value="NZ_CP034759.1"/>
</dbReference>
<keyword evidence="3" id="KW-1185">Reference proteome</keyword>
<evidence type="ECO:0000313" key="3">
    <source>
        <dbReference type="Proteomes" id="UP000290244"/>
    </source>
</evidence>
<feature type="signal peptide" evidence="1">
    <location>
        <begin position="1"/>
        <end position="23"/>
    </location>
</feature>
<dbReference type="KEGG" id="lsd:EMK97_18450"/>
<organism evidence="2 3">
    <name type="scientific">Litorilituus sediminis</name>
    <dbReference type="NCBI Taxonomy" id="718192"/>
    <lineage>
        <taxon>Bacteria</taxon>
        <taxon>Pseudomonadati</taxon>
        <taxon>Pseudomonadota</taxon>
        <taxon>Gammaproteobacteria</taxon>
        <taxon>Alteromonadales</taxon>
        <taxon>Colwelliaceae</taxon>
        <taxon>Litorilituus</taxon>
    </lineage>
</organism>
<dbReference type="AlphaFoldDB" id="A0A4P6PCZ1"/>
<dbReference type="OrthoDB" id="6197363at2"/>
<dbReference type="Proteomes" id="UP000290244">
    <property type="component" value="Chromosome"/>
</dbReference>
<dbReference type="EMBL" id="CP034759">
    <property type="protein sequence ID" value="QBG37567.1"/>
    <property type="molecule type" value="Genomic_DNA"/>
</dbReference>
<proteinExistence type="predicted"/>
<keyword evidence="1" id="KW-0732">Signal</keyword>
<dbReference type="InterPro" id="IPR022193">
    <property type="entry name" value="DUF3718"/>
</dbReference>
<accession>A0A4P6PCZ1</accession>
<evidence type="ECO:0000313" key="2">
    <source>
        <dbReference type="EMBL" id="QBG37567.1"/>
    </source>
</evidence>
<feature type="chain" id="PRO_5020198852" evidence="1">
    <location>
        <begin position="24"/>
        <end position="113"/>
    </location>
</feature>
<reference evidence="2 3" key="1">
    <citation type="submission" date="2018-12" db="EMBL/GenBank/DDBJ databases">
        <title>Complete genome of Litorilituus sediminis.</title>
        <authorList>
            <person name="Liu A."/>
            <person name="Rong J."/>
        </authorList>
    </citation>
    <scope>NUCLEOTIDE SEQUENCE [LARGE SCALE GENOMIC DNA]</scope>
    <source>
        <strain evidence="2 3">JCM 17549</strain>
    </source>
</reference>
<gene>
    <name evidence="2" type="ORF">EMK97_18450</name>
</gene>
<protein>
    <submittedName>
        <fullName evidence="2">DUF3718 domain-containing protein</fullName>
    </submittedName>
</protein>
<dbReference type="Pfam" id="PF12514">
    <property type="entry name" value="DUF3718"/>
    <property type="match status" value="1"/>
</dbReference>
<evidence type="ECO:0000256" key="1">
    <source>
        <dbReference type="SAM" id="SignalP"/>
    </source>
</evidence>